<dbReference type="EMBL" id="JADCUA010000034">
    <property type="protein sequence ID" value="KAH9830001.1"/>
    <property type="molecule type" value="Genomic_DNA"/>
</dbReference>
<accession>A0ABQ8K084</accession>
<name>A0ABQ8K084_9APHY</name>
<evidence type="ECO:0000313" key="2">
    <source>
        <dbReference type="Proteomes" id="UP000814176"/>
    </source>
</evidence>
<evidence type="ECO:0000313" key="1">
    <source>
        <dbReference type="EMBL" id="KAH9830001.1"/>
    </source>
</evidence>
<organism evidence="1 2">
    <name type="scientific">Rhodofomes roseus</name>
    <dbReference type="NCBI Taxonomy" id="34475"/>
    <lineage>
        <taxon>Eukaryota</taxon>
        <taxon>Fungi</taxon>
        <taxon>Dikarya</taxon>
        <taxon>Basidiomycota</taxon>
        <taxon>Agaricomycotina</taxon>
        <taxon>Agaricomycetes</taxon>
        <taxon>Polyporales</taxon>
        <taxon>Rhodofomes</taxon>
    </lineage>
</organism>
<dbReference type="GeneID" id="72005939"/>
<comment type="caution">
    <text evidence="1">The sequence shown here is derived from an EMBL/GenBank/DDBJ whole genome shotgun (WGS) entry which is preliminary data.</text>
</comment>
<reference evidence="1 2" key="1">
    <citation type="journal article" date="2021" name="Environ. Microbiol.">
        <title>Gene family expansions and transcriptome signatures uncover fungal adaptations to wood decay.</title>
        <authorList>
            <person name="Hage H."/>
            <person name="Miyauchi S."/>
            <person name="Viragh M."/>
            <person name="Drula E."/>
            <person name="Min B."/>
            <person name="Chaduli D."/>
            <person name="Navarro D."/>
            <person name="Favel A."/>
            <person name="Norest M."/>
            <person name="Lesage-Meessen L."/>
            <person name="Balint B."/>
            <person name="Merenyi Z."/>
            <person name="de Eugenio L."/>
            <person name="Morin E."/>
            <person name="Martinez A.T."/>
            <person name="Baldrian P."/>
            <person name="Stursova M."/>
            <person name="Martinez M.J."/>
            <person name="Novotny C."/>
            <person name="Magnuson J.K."/>
            <person name="Spatafora J.W."/>
            <person name="Maurice S."/>
            <person name="Pangilinan J."/>
            <person name="Andreopoulos W."/>
            <person name="LaButti K."/>
            <person name="Hundley H."/>
            <person name="Na H."/>
            <person name="Kuo A."/>
            <person name="Barry K."/>
            <person name="Lipzen A."/>
            <person name="Henrissat B."/>
            <person name="Riley R."/>
            <person name="Ahrendt S."/>
            <person name="Nagy L.G."/>
            <person name="Grigoriev I.V."/>
            <person name="Martin F."/>
            <person name="Rosso M.N."/>
        </authorList>
    </citation>
    <scope>NUCLEOTIDE SEQUENCE [LARGE SCALE GENOMIC DNA]</scope>
    <source>
        <strain evidence="1 2">CIRM-BRFM 1785</strain>
    </source>
</reference>
<dbReference type="RefSeq" id="XP_047773364.1">
    <property type="nucleotide sequence ID" value="XM_047925207.1"/>
</dbReference>
<gene>
    <name evidence="1" type="ORF">C8Q71DRAFT_788217</name>
</gene>
<sequence length="96" mass="11140">MCYYLITYLRHGCGHDRPTRRHYIDCNLIICRLSARHKLADHDCDNTCTETMLPDQHIVMESTIDHCDPCLGIYPPTDPRINLPPLPEMDAEDETQ</sequence>
<proteinExistence type="predicted"/>
<dbReference type="Proteomes" id="UP000814176">
    <property type="component" value="Unassembled WGS sequence"/>
</dbReference>
<protein>
    <submittedName>
        <fullName evidence="1">Uncharacterized protein</fullName>
    </submittedName>
</protein>
<keyword evidence="2" id="KW-1185">Reference proteome</keyword>